<proteinExistence type="predicted"/>
<organism evidence="1">
    <name type="scientific">virus sp. ctrcb4</name>
    <dbReference type="NCBI Taxonomy" id="2825824"/>
    <lineage>
        <taxon>Viruses</taxon>
    </lineage>
</organism>
<protein>
    <submittedName>
        <fullName evidence="1">Uncharacterized protein</fullName>
    </submittedName>
</protein>
<name>A0A8S5RPA3_9VIRU</name>
<dbReference type="EMBL" id="BK059132">
    <property type="protein sequence ID" value="DAE33134.1"/>
    <property type="molecule type" value="Genomic_DNA"/>
</dbReference>
<reference evidence="1" key="1">
    <citation type="journal article" date="2021" name="Proc. Natl. Acad. Sci. U.S.A.">
        <title>A Catalog of Tens of Thousands of Viruses from Human Metagenomes Reveals Hidden Associations with Chronic Diseases.</title>
        <authorList>
            <person name="Tisza M.J."/>
            <person name="Buck C.B."/>
        </authorList>
    </citation>
    <scope>NUCLEOTIDE SEQUENCE</scope>
    <source>
        <strain evidence="1">Ctrcb4</strain>
    </source>
</reference>
<sequence>MGLIYHQTKIILLRDQIDAYLLELRHLCILDYHQKLDLHLHLLNYMTHLDL</sequence>
<evidence type="ECO:0000313" key="1">
    <source>
        <dbReference type="EMBL" id="DAE33134.1"/>
    </source>
</evidence>
<accession>A0A8S5RPA3</accession>